<dbReference type="AlphaFoldDB" id="A0A1R2B037"/>
<name>A0A1R2B037_9CILI</name>
<evidence type="ECO:0000313" key="2">
    <source>
        <dbReference type="EMBL" id="OMJ70126.1"/>
    </source>
</evidence>
<evidence type="ECO:0000256" key="1">
    <source>
        <dbReference type="SAM" id="MobiDB-lite"/>
    </source>
</evidence>
<dbReference type="Gene3D" id="2.30.36.70">
    <property type="entry name" value="Actin, Chain A, domain 2"/>
    <property type="match status" value="2"/>
</dbReference>
<dbReference type="EMBL" id="MPUH01001121">
    <property type="protein sequence ID" value="OMJ70126.1"/>
    <property type="molecule type" value="Genomic_DNA"/>
</dbReference>
<dbReference type="OrthoDB" id="5132116at2759"/>
<organism evidence="2 3">
    <name type="scientific">Stentor coeruleus</name>
    <dbReference type="NCBI Taxonomy" id="5963"/>
    <lineage>
        <taxon>Eukaryota</taxon>
        <taxon>Sar</taxon>
        <taxon>Alveolata</taxon>
        <taxon>Ciliophora</taxon>
        <taxon>Postciliodesmatophora</taxon>
        <taxon>Heterotrichea</taxon>
        <taxon>Heterotrichida</taxon>
        <taxon>Stentoridae</taxon>
        <taxon>Stentor</taxon>
    </lineage>
</organism>
<feature type="region of interest" description="Disordered" evidence="1">
    <location>
        <begin position="1"/>
        <end position="21"/>
    </location>
</feature>
<keyword evidence="3" id="KW-1185">Reference proteome</keyword>
<sequence length="83" mass="9154">MAAGLLKQENQEKMPKSNSPTLIGVPYMPGIMVGMDQKEDYIGNEAVDVPYMPGIMVGMDQKEDYIGNEAVDKAKFLNMSEPI</sequence>
<accession>A0A1R2B037</accession>
<protein>
    <submittedName>
        <fullName evidence="2">Uncharacterized protein</fullName>
    </submittedName>
</protein>
<comment type="caution">
    <text evidence="2">The sequence shown here is derived from an EMBL/GenBank/DDBJ whole genome shotgun (WGS) entry which is preliminary data.</text>
</comment>
<reference evidence="2 3" key="1">
    <citation type="submission" date="2016-11" db="EMBL/GenBank/DDBJ databases">
        <title>The macronuclear genome of Stentor coeruleus: a giant cell with tiny introns.</title>
        <authorList>
            <person name="Slabodnick M."/>
            <person name="Ruby J.G."/>
            <person name="Reiff S.B."/>
            <person name="Swart E.C."/>
            <person name="Gosai S."/>
            <person name="Prabakaran S."/>
            <person name="Witkowska E."/>
            <person name="Larue G.E."/>
            <person name="Fisher S."/>
            <person name="Freeman R.M."/>
            <person name="Gunawardena J."/>
            <person name="Chu W."/>
            <person name="Stover N.A."/>
            <person name="Gregory B.D."/>
            <person name="Nowacki M."/>
            <person name="Derisi J."/>
            <person name="Roy S.W."/>
            <person name="Marshall W.F."/>
            <person name="Sood P."/>
        </authorList>
    </citation>
    <scope>NUCLEOTIDE SEQUENCE [LARGE SCALE GENOMIC DNA]</scope>
    <source>
        <strain evidence="2">WM001</strain>
    </source>
</reference>
<gene>
    <name evidence="2" type="ORF">SteCoe_31962</name>
</gene>
<evidence type="ECO:0000313" key="3">
    <source>
        <dbReference type="Proteomes" id="UP000187209"/>
    </source>
</evidence>
<proteinExistence type="predicted"/>
<dbReference type="Proteomes" id="UP000187209">
    <property type="component" value="Unassembled WGS sequence"/>
</dbReference>